<organism evidence="1">
    <name type="scientific">Pseudomonas marincola</name>
    <dbReference type="NCBI Taxonomy" id="437900"/>
    <lineage>
        <taxon>Bacteria</taxon>
        <taxon>Pseudomonadati</taxon>
        <taxon>Pseudomonadota</taxon>
        <taxon>Gammaproteobacteria</taxon>
        <taxon>Pseudomonadales</taxon>
        <taxon>Pseudomonadaceae</taxon>
        <taxon>Pseudomonas</taxon>
    </lineage>
</organism>
<dbReference type="SUPFAM" id="SSF109604">
    <property type="entry name" value="HD-domain/PDEase-like"/>
    <property type="match status" value="1"/>
</dbReference>
<dbReference type="Gene3D" id="1.10.3210.10">
    <property type="entry name" value="Hypothetical protein af1432"/>
    <property type="match status" value="1"/>
</dbReference>
<sequence length="179" mass="21030">MQIIEDFPQLEAILADWKNTIGKDYNGYRHHLYRMINICFALHPCDEEQQRKVFIAAAFHDIGIWTDHTVDYIPPSIPPALHYLQEHGLQAWAEEISLMIREHHKVRAYTDPSYPLVEQFRQADLVDFSLGAVRFGLDKHFISELKRRFPNAGFHKNLAQLGGKWFLKHPLNPLPMMKW</sequence>
<accession>A0A653E940</accession>
<reference evidence="1" key="1">
    <citation type="submission" date="2019-02" db="EMBL/GenBank/DDBJ databases">
        <authorList>
            <consortium name="Genoscope - CEA"/>
            <person name="William W."/>
        </authorList>
    </citation>
    <scope>NUCLEOTIDE SEQUENCE [LARGE SCALE GENOMIC DNA]</scope>
    <source>
        <strain evidence="1">YSy11</strain>
    </source>
</reference>
<evidence type="ECO:0000313" key="1">
    <source>
        <dbReference type="EMBL" id="VEV99120.1"/>
    </source>
</evidence>
<proteinExistence type="predicted"/>
<name>A0A653E940_9PSED</name>
<evidence type="ECO:0008006" key="2">
    <source>
        <dbReference type="Google" id="ProtNLM"/>
    </source>
</evidence>
<gene>
    <name evidence="1" type="ORF">PMYSY11_4076</name>
</gene>
<dbReference type="RefSeq" id="WP_150549312.1">
    <property type="nucleotide sequence ID" value="NZ_LR215729.2"/>
</dbReference>
<dbReference type="EMBL" id="LR215729">
    <property type="protein sequence ID" value="VEV99120.1"/>
    <property type="molecule type" value="Genomic_DNA"/>
</dbReference>
<protein>
    <recommendedName>
        <fullName evidence="2">Phosphohydrolase</fullName>
    </recommendedName>
</protein>
<dbReference type="AlphaFoldDB" id="A0A653E940"/>